<keyword evidence="4" id="KW-1185">Reference proteome</keyword>
<dbReference type="RefSeq" id="WP_166505434.1">
    <property type="nucleotide sequence ID" value="NZ_LN650648.1"/>
</dbReference>
<dbReference type="Pfam" id="PF04466">
    <property type="entry name" value="Terminase_3"/>
    <property type="match status" value="1"/>
</dbReference>
<feature type="domain" description="Phage terminase large subunit N-terminal" evidence="1">
    <location>
        <begin position="25"/>
        <end position="233"/>
    </location>
</feature>
<sequence>MEEVSFAVNDHFEDFIFDWNYKDYFLVGGYGSSKSYHVATKILLKLQQEKRKCLVVREVYDTIRDSCYSLFEDIVAAMGLEDEIKFKSSPMKILFPNGSQIIFKGLDKPAKLKSINGVSIVWLEECSECKYEAFKELRGRLRHLTDTNHIICSTNPVEKANWTYSHYFIDEENDNVVLNDDELYEKRVVITNNTYYHHSTCDDNYYLPKDYIEELEKMKTYDSDLYRVARLGRYGVNGTRVLPQFKTMPDEWVQDKVGGISSRWYRYGMDFGFETSYNALISMAIDDVNKDLYIFKQYYKNKMTDDKTAIEIADYKDKLITADCAEPKTIKYYQQQGFRMRKCKKFAGSRLQNTKKIKRFRNIYCSDACKDVVKELKNLTYATDAKGNIIYDEFNIDPHSFSAIWYGLDDYEVADLKRTYNSR</sequence>
<dbReference type="PANTHER" id="PTHR39184:SF1">
    <property type="entry name" value="PBSX PHAGE TERMINASE LARGE SUBUNIT"/>
    <property type="match status" value="1"/>
</dbReference>
<evidence type="ECO:0000259" key="1">
    <source>
        <dbReference type="Pfam" id="PF04466"/>
    </source>
</evidence>
<proteinExistence type="predicted"/>
<dbReference type="PANTHER" id="PTHR39184">
    <property type="match status" value="1"/>
</dbReference>
<dbReference type="InterPro" id="IPR035412">
    <property type="entry name" value="Terminase_L_N"/>
</dbReference>
<dbReference type="Gene3D" id="3.40.50.300">
    <property type="entry name" value="P-loop containing nucleotide triphosphate hydrolases"/>
    <property type="match status" value="1"/>
</dbReference>
<accession>A0A2P2BRF2</accession>
<dbReference type="InterPro" id="IPR027417">
    <property type="entry name" value="P-loop_NTPase"/>
</dbReference>
<dbReference type="InterPro" id="IPR052380">
    <property type="entry name" value="Viral_DNA_packaging_terminase"/>
</dbReference>
<dbReference type="AlphaFoldDB" id="A0A2P2BRF2"/>
<organism evidence="3 4">
    <name type="scientific">Romboutsia hominis</name>
    <dbReference type="NCBI Taxonomy" id="1507512"/>
    <lineage>
        <taxon>Bacteria</taxon>
        <taxon>Bacillati</taxon>
        <taxon>Bacillota</taxon>
        <taxon>Clostridia</taxon>
        <taxon>Peptostreptococcales</taxon>
        <taxon>Peptostreptococcaceae</taxon>
        <taxon>Romboutsia</taxon>
    </lineage>
</organism>
<reference evidence="3 4" key="1">
    <citation type="submission" date="2014-09" db="EMBL/GenBank/DDBJ databases">
        <authorList>
            <person name="Hornung B.V."/>
        </authorList>
    </citation>
    <scope>NUCLEOTIDE SEQUENCE [LARGE SCALE GENOMIC DNA]</scope>
    <source>
        <strain evidence="3 4">FRIFI</strain>
    </source>
</reference>
<dbReference type="InterPro" id="IPR006437">
    <property type="entry name" value="Phage_terminase_lsu"/>
</dbReference>
<dbReference type="Proteomes" id="UP000245695">
    <property type="component" value="Chromosome 1"/>
</dbReference>
<feature type="domain" description="Phage terminase large subunit C-terminal" evidence="2">
    <location>
        <begin position="270"/>
        <end position="410"/>
    </location>
</feature>
<dbReference type="EMBL" id="LN650648">
    <property type="protein sequence ID" value="CEI72940.1"/>
    <property type="molecule type" value="Genomic_DNA"/>
</dbReference>
<dbReference type="Gene3D" id="3.30.420.280">
    <property type="match status" value="1"/>
</dbReference>
<dbReference type="Pfam" id="PF17288">
    <property type="entry name" value="Terminase_3C"/>
    <property type="match status" value="1"/>
</dbReference>
<dbReference type="NCBIfam" id="TIGR01547">
    <property type="entry name" value="phage_term_2"/>
    <property type="match status" value="1"/>
</dbReference>
<dbReference type="InterPro" id="IPR035413">
    <property type="entry name" value="Terminase_L_C"/>
</dbReference>
<evidence type="ECO:0000259" key="2">
    <source>
        <dbReference type="Pfam" id="PF17288"/>
    </source>
</evidence>
<evidence type="ECO:0000313" key="3">
    <source>
        <dbReference type="EMBL" id="CEI72940.1"/>
    </source>
</evidence>
<evidence type="ECO:0000313" key="4">
    <source>
        <dbReference type="Proteomes" id="UP000245695"/>
    </source>
</evidence>
<name>A0A2P2BRF2_9FIRM</name>
<protein>
    <submittedName>
        <fullName evidence="3">PBSX phage terminase large subunit</fullName>
    </submittedName>
</protein>
<dbReference type="KEGG" id="rhom:FRIFI_1405"/>
<gene>
    <name evidence="3" type="ORF">FRIFI_1405</name>
</gene>